<gene>
    <name evidence="1" type="ORF">HG15A2_06880</name>
</gene>
<accession>A0A517MRL8</accession>
<protein>
    <submittedName>
        <fullName evidence="1">Uncharacterized protein</fullName>
    </submittedName>
</protein>
<keyword evidence="2" id="KW-1185">Reference proteome</keyword>
<dbReference type="EMBL" id="CP036263">
    <property type="protein sequence ID" value="QDS97427.1"/>
    <property type="molecule type" value="Genomic_DNA"/>
</dbReference>
<reference evidence="1 2" key="1">
    <citation type="submission" date="2019-02" db="EMBL/GenBank/DDBJ databases">
        <title>Deep-cultivation of Planctomycetes and their phenomic and genomic characterization uncovers novel biology.</title>
        <authorList>
            <person name="Wiegand S."/>
            <person name="Jogler M."/>
            <person name="Boedeker C."/>
            <person name="Pinto D."/>
            <person name="Vollmers J."/>
            <person name="Rivas-Marin E."/>
            <person name="Kohn T."/>
            <person name="Peeters S.H."/>
            <person name="Heuer A."/>
            <person name="Rast P."/>
            <person name="Oberbeckmann S."/>
            <person name="Bunk B."/>
            <person name="Jeske O."/>
            <person name="Meyerdierks A."/>
            <person name="Storesund J.E."/>
            <person name="Kallscheuer N."/>
            <person name="Luecker S."/>
            <person name="Lage O.M."/>
            <person name="Pohl T."/>
            <person name="Merkel B.J."/>
            <person name="Hornburger P."/>
            <person name="Mueller R.-W."/>
            <person name="Bruemmer F."/>
            <person name="Labrenz M."/>
            <person name="Spormann A.M."/>
            <person name="Op den Camp H."/>
            <person name="Overmann J."/>
            <person name="Amann R."/>
            <person name="Jetten M.S.M."/>
            <person name="Mascher T."/>
            <person name="Medema M.H."/>
            <person name="Devos D.P."/>
            <person name="Kaster A.-K."/>
            <person name="Ovreas L."/>
            <person name="Rohde M."/>
            <person name="Galperin M.Y."/>
            <person name="Jogler C."/>
        </authorList>
    </citation>
    <scope>NUCLEOTIDE SEQUENCE [LARGE SCALE GENOMIC DNA]</scope>
    <source>
        <strain evidence="1 2">HG15A2</strain>
    </source>
</reference>
<evidence type="ECO:0000313" key="2">
    <source>
        <dbReference type="Proteomes" id="UP000319852"/>
    </source>
</evidence>
<name>A0A517MRL8_9BACT</name>
<proteinExistence type="predicted"/>
<dbReference type="AlphaFoldDB" id="A0A517MRL8"/>
<dbReference type="Proteomes" id="UP000319852">
    <property type="component" value="Chromosome"/>
</dbReference>
<evidence type="ECO:0000313" key="1">
    <source>
        <dbReference type="EMBL" id="QDS97427.1"/>
    </source>
</evidence>
<sequence>MLIWIPGGSLHAFMKLVAGQLTITDKPTGLKLRSFLALFAYFAVPRVCSPRLLGAIWVESAGSSTDVISRTQT</sequence>
<organism evidence="1 2">
    <name type="scientific">Adhaeretor mobilis</name>
    <dbReference type="NCBI Taxonomy" id="1930276"/>
    <lineage>
        <taxon>Bacteria</taxon>
        <taxon>Pseudomonadati</taxon>
        <taxon>Planctomycetota</taxon>
        <taxon>Planctomycetia</taxon>
        <taxon>Pirellulales</taxon>
        <taxon>Lacipirellulaceae</taxon>
        <taxon>Adhaeretor</taxon>
    </lineage>
</organism>
<dbReference type="KEGG" id="amob:HG15A2_06880"/>